<accession>A0ABT5QVR2</accession>
<evidence type="ECO:0000256" key="5">
    <source>
        <dbReference type="ARBA" id="ARBA00011995"/>
    </source>
</evidence>
<keyword evidence="8 14" id="KW-0560">Oxidoreductase</keyword>
<proteinExistence type="inferred from homology"/>
<dbReference type="EMBL" id="JAJUBC010000003">
    <property type="protein sequence ID" value="MDD1792113.1"/>
    <property type="molecule type" value="Genomic_DNA"/>
</dbReference>
<dbReference type="Pfam" id="PF00351">
    <property type="entry name" value="Biopterin_H"/>
    <property type="match status" value="1"/>
</dbReference>
<comment type="catalytic activity">
    <reaction evidence="1">
        <text>(6R)-L-erythro-5,6,7,8-tetrahydrobiopterin + L-phenylalanine + O2 = (4aS,6R)-4a-hydroxy-L-erythro-5,6,7,8-tetrahydrobiopterin + L-tyrosine</text>
        <dbReference type="Rhea" id="RHEA:20273"/>
        <dbReference type="ChEBI" id="CHEBI:15379"/>
        <dbReference type="ChEBI" id="CHEBI:15642"/>
        <dbReference type="ChEBI" id="CHEBI:58095"/>
        <dbReference type="ChEBI" id="CHEBI:58315"/>
        <dbReference type="ChEBI" id="CHEBI:59560"/>
        <dbReference type="EC" id="1.14.16.1"/>
    </reaction>
</comment>
<comment type="pathway">
    <text evidence="3">Amino-acid degradation; L-phenylalanine degradation; acetoacetate and fumarate from L-phenylalanine: step 1/6.</text>
</comment>
<keyword evidence="10" id="KW-0503">Monooxygenase</keyword>
<sequence length="263" mass="30064">MTKQGHYESKPLNANGKIAWSMEENEIWHHLITRQLACIEGKACEEYLEGLTMLNLAENHVPQLVDVNRVLKKTSGWQLEPVPALINFDRFFALLASKRFPVATFLRSASDLDYLKEPDYFHEIFGHCAMLTHKAFADFTQLYGQLGVNATKAERVYLARLYWFTVEFGLIESSGDRSLYGGGILSSPAETEFAYSSDAPLRKKLDVIDVMRTPYRIDILQPVYFHLDSLDDLYDLQHIDLMTCVHRAMSLGLHPPCYPEKIA</sequence>
<evidence type="ECO:0000256" key="3">
    <source>
        <dbReference type="ARBA" id="ARBA00005088"/>
    </source>
</evidence>
<comment type="similarity">
    <text evidence="4">Belongs to the biopterin-dependent aromatic amino acid hydroxylase family.</text>
</comment>
<dbReference type="InterPro" id="IPR019774">
    <property type="entry name" value="Aromatic-AA_hydroxylase_C"/>
</dbReference>
<dbReference type="InterPro" id="IPR036951">
    <property type="entry name" value="ArAA_hydroxylase_sf"/>
</dbReference>
<evidence type="ECO:0000256" key="12">
    <source>
        <dbReference type="ARBA" id="ARBA00029922"/>
    </source>
</evidence>
<evidence type="ECO:0000256" key="10">
    <source>
        <dbReference type="ARBA" id="ARBA00023033"/>
    </source>
</evidence>
<name>A0ABT5QVR2_9GAMM</name>
<dbReference type="InterPro" id="IPR036329">
    <property type="entry name" value="Aro-AA_hydroxylase_C_sf"/>
</dbReference>
<comment type="caution">
    <text evidence="14">The sequence shown here is derived from an EMBL/GenBank/DDBJ whole genome shotgun (WGS) entry which is preliminary data.</text>
</comment>
<evidence type="ECO:0000256" key="9">
    <source>
        <dbReference type="ARBA" id="ARBA00023004"/>
    </source>
</evidence>
<dbReference type="NCBIfam" id="TIGR01267">
    <property type="entry name" value="Phe4hydrox_mono"/>
    <property type="match status" value="1"/>
</dbReference>
<dbReference type="InterPro" id="IPR018301">
    <property type="entry name" value="ArAA_hydroxylase_Fe/CU_BS"/>
</dbReference>
<keyword evidence="9" id="KW-0408">Iron</keyword>
<protein>
    <recommendedName>
        <fullName evidence="6">Phenylalanine-4-hydroxylase</fullName>
        <ecNumber evidence="5">1.14.16.1</ecNumber>
    </recommendedName>
    <alternativeName>
        <fullName evidence="12">Phe-4-monooxygenase</fullName>
    </alternativeName>
</protein>
<evidence type="ECO:0000259" key="13">
    <source>
        <dbReference type="PROSITE" id="PS51410"/>
    </source>
</evidence>
<dbReference type="InterPro" id="IPR005960">
    <property type="entry name" value="Phe-4-hydroxylase_mono"/>
</dbReference>
<reference evidence="14" key="1">
    <citation type="submission" date="2021-12" db="EMBL/GenBank/DDBJ databases">
        <title>Enterovibrio ZSDZ35 sp. nov. and Enterovibrio ZSDZ42 sp. nov., isolated from coastal seawater in Qingdao.</title>
        <authorList>
            <person name="Zhang P."/>
        </authorList>
    </citation>
    <scope>NUCLEOTIDE SEQUENCE</scope>
    <source>
        <strain evidence="14">ZSDZ42</strain>
    </source>
</reference>
<keyword evidence="7" id="KW-0479">Metal-binding</keyword>
<dbReference type="PROSITE" id="PS51410">
    <property type="entry name" value="BH4_AAA_HYDROXYL_2"/>
    <property type="match status" value="1"/>
</dbReference>
<dbReference type="PRINTS" id="PR00372">
    <property type="entry name" value="FYWHYDRXLASE"/>
</dbReference>
<evidence type="ECO:0000256" key="2">
    <source>
        <dbReference type="ARBA" id="ARBA00001954"/>
    </source>
</evidence>
<feature type="domain" description="Biopterin-dependent aromatic amino acid hydroxylase family profile" evidence="13">
    <location>
        <begin position="1"/>
        <end position="263"/>
    </location>
</feature>
<dbReference type="GO" id="GO:0004505">
    <property type="term" value="F:phenylalanine 4-monooxygenase activity"/>
    <property type="evidence" value="ECO:0007669"/>
    <property type="project" value="UniProtKB-EC"/>
</dbReference>
<evidence type="ECO:0000256" key="1">
    <source>
        <dbReference type="ARBA" id="ARBA00001060"/>
    </source>
</evidence>
<dbReference type="NCBIfam" id="NF008877">
    <property type="entry name" value="PRK11913.1-2"/>
    <property type="match status" value="1"/>
</dbReference>
<gene>
    <name evidence="14" type="primary">phhA</name>
    <name evidence="14" type="ORF">LRP50_03130</name>
</gene>
<dbReference type="PANTHER" id="PTHR11473:SF24">
    <property type="entry name" value="PHENYLALANINE-4-HYDROXYLASE"/>
    <property type="match status" value="1"/>
</dbReference>
<dbReference type="RefSeq" id="WP_274163036.1">
    <property type="nucleotide sequence ID" value="NZ_JAJUBC010000003.1"/>
</dbReference>
<comment type="cofactor">
    <cofactor evidence="2">
        <name>Fe(2+)</name>
        <dbReference type="ChEBI" id="CHEBI:29033"/>
    </cofactor>
</comment>
<dbReference type="EC" id="1.14.16.1" evidence="5"/>
<evidence type="ECO:0000256" key="11">
    <source>
        <dbReference type="ARBA" id="ARBA00023232"/>
    </source>
</evidence>
<dbReference type="CDD" id="cd03348">
    <property type="entry name" value="pro_PheOH"/>
    <property type="match status" value="1"/>
</dbReference>
<keyword evidence="11" id="KW-0585">Phenylalanine catabolism</keyword>
<evidence type="ECO:0000313" key="15">
    <source>
        <dbReference type="Proteomes" id="UP001149400"/>
    </source>
</evidence>
<evidence type="ECO:0000313" key="14">
    <source>
        <dbReference type="EMBL" id="MDD1792113.1"/>
    </source>
</evidence>
<dbReference type="Proteomes" id="UP001149400">
    <property type="component" value="Unassembled WGS sequence"/>
</dbReference>
<keyword evidence="15" id="KW-1185">Reference proteome</keyword>
<dbReference type="Gene3D" id="1.10.800.10">
    <property type="entry name" value="Aromatic amino acid hydroxylase"/>
    <property type="match status" value="1"/>
</dbReference>
<evidence type="ECO:0000256" key="4">
    <source>
        <dbReference type="ARBA" id="ARBA00009712"/>
    </source>
</evidence>
<dbReference type="PANTHER" id="PTHR11473">
    <property type="entry name" value="AROMATIC AMINO ACID HYDROXYLASE"/>
    <property type="match status" value="1"/>
</dbReference>
<evidence type="ECO:0000256" key="7">
    <source>
        <dbReference type="ARBA" id="ARBA00022723"/>
    </source>
</evidence>
<organism evidence="14 15">
    <name type="scientific">Enterovibrio gelatinilyticus</name>
    <dbReference type="NCBI Taxonomy" id="2899819"/>
    <lineage>
        <taxon>Bacteria</taxon>
        <taxon>Pseudomonadati</taxon>
        <taxon>Pseudomonadota</taxon>
        <taxon>Gammaproteobacteria</taxon>
        <taxon>Vibrionales</taxon>
        <taxon>Vibrionaceae</taxon>
        <taxon>Enterovibrio</taxon>
    </lineage>
</organism>
<dbReference type="InterPro" id="IPR001273">
    <property type="entry name" value="ArAA_hydroxylase"/>
</dbReference>
<evidence type="ECO:0000256" key="6">
    <source>
        <dbReference type="ARBA" id="ARBA00020276"/>
    </source>
</evidence>
<evidence type="ECO:0000256" key="8">
    <source>
        <dbReference type="ARBA" id="ARBA00023002"/>
    </source>
</evidence>
<dbReference type="SUPFAM" id="SSF56534">
    <property type="entry name" value="Aromatic aminoacid monoxygenases, catalytic and oligomerization domains"/>
    <property type="match status" value="1"/>
</dbReference>
<dbReference type="PROSITE" id="PS00367">
    <property type="entry name" value="BH4_AAA_HYDROXYL_1"/>
    <property type="match status" value="1"/>
</dbReference>